<dbReference type="Proteomes" id="UP000290288">
    <property type="component" value="Unassembled WGS sequence"/>
</dbReference>
<dbReference type="AlphaFoldDB" id="A0A4Q2CXY4"/>
<proteinExistence type="predicted"/>
<evidence type="ECO:0000313" key="3">
    <source>
        <dbReference type="Proteomes" id="UP000290288"/>
    </source>
</evidence>
<feature type="region of interest" description="Disordered" evidence="1">
    <location>
        <begin position="139"/>
        <end position="167"/>
    </location>
</feature>
<evidence type="ECO:0000313" key="2">
    <source>
        <dbReference type="EMBL" id="RXW11289.1"/>
    </source>
</evidence>
<organism evidence="2 3">
    <name type="scientific">Candolleomyces aberdarensis</name>
    <dbReference type="NCBI Taxonomy" id="2316362"/>
    <lineage>
        <taxon>Eukaryota</taxon>
        <taxon>Fungi</taxon>
        <taxon>Dikarya</taxon>
        <taxon>Basidiomycota</taxon>
        <taxon>Agaricomycotina</taxon>
        <taxon>Agaricomycetes</taxon>
        <taxon>Agaricomycetidae</taxon>
        <taxon>Agaricales</taxon>
        <taxon>Agaricineae</taxon>
        <taxon>Psathyrellaceae</taxon>
        <taxon>Candolleomyces</taxon>
    </lineage>
</organism>
<feature type="compositionally biased region" description="Acidic residues" evidence="1">
    <location>
        <begin position="140"/>
        <end position="151"/>
    </location>
</feature>
<reference evidence="2 3" key="1">
    <citation type="submission" date="2019-01" db="EMBL/GenBank/DDBJ databases">
        <title>Draft genome sequence of Psathyrella aberdarensis IHI B618.</title>
        <authorList>
            <person name="Buettner E."/>
            <person name="Kellner H."/>
        </authorList>
    </citation>
    <scope>NUCLEOTIDE SEQUENCE [LARGE SCALE GENOMIC DNA]</scope>
    <source>
        <strain evidence="2 3">IHI B618</strain>
    </source>
</reference>
<comment type="caution">
    <text evidence="2">The sequence shown here is derived from an EMBL/GenBank/DDBJ whole genome shotgun (WGS) entry which is preliminary data.</text>
</comment>
<protein>
    <submittedName>
        <fullName evidence="2">Uncharacterized protein</fullName>
    </submittedName>
</protein>
<gene>
    <name evidence="2" type="ORF">EST38_g14566</name>
</gene>
<evidence type="ECO:0000256" key="1">
    <source>
        <dbReference type="SAM" id="MobiDB-lite"/>
    </source>
</evidence>
<dbReference type="EMBL" id="SDEE01002079">
    <property type="protein sequence ID" value="RXW11289.1"/>
    <property type="molecule type" value="Genomic_DNA"/>
</dbReference>
<dbReference type="OrthoDB" id="3133286at2759"/>
<name>A0A4Q2CXY4_9AGAR</name>
<accession>A0A4Q2CXY4</accession>
<sequence length="438" mass="48939">MKYLAGTKKTKCKLSFVLSGGDAPKIVENFAEVTTIAGIPVLPIYAILLHQLLTWSPPGGPEPSKGTAFIRMCLDAVGHVRLNELSPLWQSSRVLHRIRQHVLKMPNAERRWIALGVDPNIFQSDGTLANFDDHRLTHVEDDESSEEEEEEVRPAAGPSFVQQPPRTVTVDPNTVGDEPPRAALALGSIGVAVTDDSDVRFPEPIEGPELRVGGDPCPLREIEGEPTPEGFKNTVSTACQLYGNTRMPRNLDILVLPPASFAHDQEWIKQQIFNKRPNQFLKLKKGNAPGATYHVLFYKIAREFQVPRPFNGPMHCEVNILLPGLMNLPYLTTPDIIWMDDLPVVPFLTLLLQKLQGWGDHLASAEPHKFGWHPADARDIQGLLSLVPQLTLAVFRPWRERKLMSHEFQAASTDRVALFCRTFPSTKPTWCILGFDVE</sequence>
<keyword evidence="3" id="KW-1185">Reference proteome</keyword>